<evidence type="ECO:0000256" key="4">
    <source>
        <dbReference type="ARBA" id="ARBA00019490"/>
    </source>
</evidence>
<dbReference type="PIRSF" id="PIRSF030210">
    <property type="entry name" value="UCP030210"/>
    <property type="match status" value="1"/>
</dbReference>
<evidence type="ECO:0000256" key="10">
    <source>
        <dbReference type="ARBA" id="ARBA00029347"/>
    </source>
</evidence>
<evidence type="ECO:0000313" key="16">
    <source>
        <dbReference type="Proteomes" id="UP000078200"/>
    </source>
</evidence>
<dbReference type="SUPFAM" id="SSF111321">
    <property type="entry name" value="AF1104-like"/>
    <property type="match status" value="1"/>
</dbReference>
<dbReference type="Gene3D" id="3.40.50.10880">
    <property type="entry name" value="Uncharacterised protein PF01937, DUF89, domain 3"/>
    <property type="match status" value="1"/>
</dbReference>
<evidence type="ECO:0000256" key="5">
    <source>
        <dbReference type="ARBA" id="ARBA00022596"/>
    </source>
</evidence>
<keyword evidence="13" id="KW-0472">Membrane</keyword>
<evidence type="ECO:0000256" key="13">
    <source>
        <dbReference type="SAM" id="Phobius"/>
    </source>
</evidence>
<name>A0A1A9UTB0_GLOAU</name>
<dbReference type="Gene3D" id="1.20.1700.10">
    <property type="entry name" value="AF1104-like"/>
    <property type="match status" value="1"/>
</dbReference>
<dbReference type="GO" id="GO:0005829">
    <property type="term" value="C:cytosol"/>
    <property type="evidence" value="ECO:0007669"/>
    <property type="project" value="TreeGrafter"/>
</dbReference>
<keyword evidence="5" id="KW-0533">Nickel</keyword>
<comment type="subunit">
    <text evidence="3">Homodimer. Interacts with PKM.</text>
</comment>
<comment type="catalytic activity">
    <reaction evidence="10">
        <text>(R)-4'-phospho-S-sulfopantetheine + H2O = (R)-S-sulfopantetheine + phosphate</text>
        <dbReference type="Rhea" id="RHEA:68340"/>
        <dbReference type="ChEBI" id="CHEBI:15377"/>
        <dbReference type="ChEBI" id="CHEBI:43474"/>
        <dbReference type="ChEBI" id="CHEBI:177302"/>
        <dbReference type="ChEBI" id="CHEBI:177303"/>
    </reaction>
    <physiologicalReaction direction="left-to-right" evidence="10">
        <dbReference type="Rhea" id="RHEA:68341"/>
    </physiologicalReaction>
</comment>
<keyword evidence="13" id="KW-1133">Transmembrane helix</keyword>
<dbReference type="GO" id="GO:0005524">
    <property type="term" value="F:ATP binding"/>
    <property type="evidence" value="ECO:0007669"/>
    <property type="project" value="InterPro"/>
</dbReference>
<keyword evidence="6" id="KW-0479">Metal-binding</keyword>
<evidence type="ECO:0000256" key="9">
    <source>
        <dbReference type="ARBA" id="ARBA00023211"/>
    </source>
</evidence>
<keyword evidence="16" id="KW-1185">Reference proteome</keyword>
<dbReference type="InterPro" id="IPR016949">
    <property type="entry name" value="At2g17340"/>
</dbReference>
<evidence type="ECO:0000256" key="1">
    <source>
        <dbReference type="ARBA" id="ARBA00001936"/>
    </source>
</evidence>
<keyword evidence="8" id="KW-0944">Nitration</keyword>
<dbReference type="PANTHER" id="PTHR12280">
    <property type="entry name" value="PANTOTHENATE KINASE"/>
    <property type="match status" value="1"/>
</dbReference>
<dbReference type="GO" id="GO:0046872">
    <property type="term" value="F:metal ion binding"/>
    <property type="evidence" value="ECO:0007669"/>
    <property type="project" value="UniProtKB-KW"/>
</dbReference>
<dbReference type="AlphaFoldDB" id="A0A1A9UTB0"/>
<feature type="domain" description="Damage-control phosphatase ARMT1-like metal-binding" evidence="14">
    <location>
        <begin position="86"/>
        <end position="392"/>
    </location>
</feature>
<evidence type="ECO:0000313" key="15">
    <source>
        <dbReference type="EnsemblMetazoa" id="GAUT014660-PA"/>
    </source>
</evidence>
<feature type="transmembrane region" description="Helical" evidence="13">
    <location>
        <begin position="12"/>
        <end position="34"/>
    </location>
</feature>
<comment type="function">
    <text evidence="12">Phosphatase which shows a preference for 4'-phosphopantetheine and its oxidatively damaged forms (sulfonate or S-sulfonate), providing strong indirect evidence that the phosphatase activity pre-empts damage in the coenzyme A (CoA) pathway. Hydrolyzing excess 4'-phosphopantetheine could constitute a directed overflow mechanism to prevent its oxidation to the S-sulfonate, sulfonate, or other forms. Hydrolyzing 4'-phosphopantetheine sulfonate or S-sulfonate would forestall their conversion to inactive forms of CoA and acyl carrier protein. May play a role in the physiological regulation of CoA intracellular levels.</text>
</comment>
<evidence type="ECO:0000256" key="7">
    <source>
        <dbReference type="ARBA" id="ARBA00022801"/>
    </source>
</evidence>
<dbReference type="InterPro" id="IPR002791">
    <property type="entry name" value="ARMT1-like_metal-bd"/>
</dbReference>
<evidence type="ECO:0000259" key="14">
    <source>
        <dbReference type="Pfam" id="PF01937"/>
    </source>
</evidence>
<organism evidence="15 16">
    <name type="scientific">Glossina austeni</name>
    <name type="common">Savannah tsetse fly</name>
    <dbReference type="NCBI Taxonomy" id="7395"/>
    <lineage>
        <taxon>Eukaryota</taxon>
        <taxon>Metazoa</taxon>
        <taxon>Ecdysozoa</taxon>
        <taxon>Arthropoda</taxon>
        <taxon>Hexapoda</taxon>
        <taxon>Insecta</taxon>
        <taxon>Pterygota</taxon>
        <taxon>Neoptera</taxon>
        <taxon>Endopterygota</taxon>
        <taxon>Diptera</taxon>
        <taxon>Brachycera</taxon>
        <taxon>Muscomorpha</taxon>
        <taxon>Hippoboscoidea</taxon>
        <taxon>Glossinidae</taxon>
        <taxon>Glossina</taxon>
    </lineage>
</organism>
<dbReference type="VEuPathDB" id="VectorBase:GAUT014660"/>
<evidence type="ECO:0000256" key="6">
    <source>
        <dbReference type="ARBA" id="ARBA00022723"/>
    </source>
</evidence>
<dbReference type="Proteomes" id="UP000078200">
    <property type="component" value="Unassembled WGS sequence"/>
</dbReference>
<dbReference type="PANTHER" id="PTHR12280:SF35">
    <property type="entry name" value="4'-PHOSPHOPANTETHEINE PHOSPHATASE"/>
    <property type="match status" value="1"/>
</dbReference>
<dbReference type="STRING" id="7395.A0A1A9UTB0"/>
<evidence type="ECO:0000256" key="3">
    <source>
        <dbReference type="ARBA" id="ARBA00011388"/>
    </source>
</evidence>
<dbReference type="InterPro" id="IPR036075">
    <property type="entry name" value="ARMT-1-like_metal-bd_sf"/>
</dbReference>
<keyword evidence="7" id="KW-0378">Hydrolase</keyword>
<evidence type="ECO:0000256" key="11">
    <source>
        <dbReference type="ARBA" id="ARBA00032948"/>
    </source>
</evidence>
<dbReference type="InterPro" id="IPR035073">
    <property type="entry name" value="At2g17340_3_helix_bundle"/>
</dbReference>
<dbReference type="EnsemblMetazoa" id="GAUT014660-RA">
    <property type="protein sequence ID" value="GAUT014660-PA"/>
    <property type="gene ID" value="GAUT014660"/>
</dbReference>
<evidence type="ECO:0000256" key="2">
    <source>
        <dbReference type="ARBA" id="ARBA00001967"/>
    </source>
</evidence>
<comment type="cofactor">
    <cofactor evidence="1">
        <name>Mn(2+)</name>
        <dbReference type="ChEBI" id="CHEBI:29035"/>
    </cofactor>
</comment>
<dbReference type="GO" id="GO:0005634">
    <property type="term" value="C:nucleus"/>
    <property type="evidence" value="ECO:0007669"/>
    <property type="project" value="TreeGrafter"/>
</dbReference>
<dbReference type="GO" id="GO:0015937">
    <property type="term" value="P:coenzyme A biosynthetic process"/>
    <property type="evidence" value="ECO:0007669"/>
    <property type="project" value="InterPro"/>
</dbReference>
<dbReference type="GO" id="GO:0016787">
    <property type="term" value="F:hydrolase activity"/>
    <property type="evidence" value="ECO:0007669"/>
    <property type="project" value="UniProtKB-KW"/>
</dbReference>
<protein>
    <recommendedName>
        <fullName evidence="4">4'-phosphopantetheine phosphatase</fullName>
    </recommendedName>
    <alternativeName>
        <fullName evidence="11">Inactive pantothenic acid kinase 4</fullName>
    </alternativeName>
</protein>
<keyword evidence="13" id="KW-0812">Transmembrane</keyword>
<dbReference type="GO" id="GO:0004594">
    <property type="term" value="F:pantothenate kinase activity"/>
    <property type="evidence" value="ECO:0007669"/>
    <property type="project" value="TreeGrafter"/>
</dbReference>
<dbReference type="Pfam" id="PF01937">
    <property type="entry name" value="ARMT1-like_dom"/>
    <property type="match status" value="1"/>
</dbReference>
<comment type="cofactor">
    <cofactor evidence="2">
        <name>Ni(2+)</name>
        <dbReference type="ChEBI" id="CHEBI:49786"/>
    </cofactor>
</comment>
<dbReference type="FunFam" id="3.40.50.10880:FF:000001">
    <property type="entry name" value="Pantothenate kinase 4"/>
    <property type="match status" value="1"/>
</dbReference>
<sequence length="405" mass="46226">MNLQEYTCQISNYFHHLFVQIFLEVVYFFLLFYIQQPCIPTGVSMCELHCNVLVKDSNTYQPDTLDLNKDKEAAAYWFPCFRDLIEKFAQRASESQRATDSSAEERANQFRSSYLSKLQEYQSQSESHKVLGIRELLELNDAQLRLHGFRDPWQEQKKTENEEAVPLLSARLQEIDAIKSDGERWLELVRGVLAGNMFDWGAQAVTNILQEDASFGLNAALERIQKRPWLMDDLDAWLQRLQEEEIHKCAAIFVDNSGVDVVLGILPFARELLKRGTKVLLCANTEPSLNDVTSSELTAILDCCNCSCPVLKRACSEKRLLVFGNGQRGPCLDMRTLPQDLCEALKTYQTDLLIIEGMGRALHTNLYARFNCETLKLAVVKNKWLAQRLGGDTFAVICKYEPLTS</sequence>
<evidence type="ECO:0000256" key="12">
    <source>
        <dbReference type="ARBA" id="ARBA00046055"/>
    </source>
</evidence>
<evidence type="ECO:0000256" key="8">
    <source>
        <dbReference type="ARBA" id="ARBA00023074"/>
    </source>
</evidence>
<reference evidence="15" key="1">
    <citation type="submission" date="2020-05" db="UniProtKB">
        <authorList>
            <consortium name="EnsemblMetazoa"/>
        </authorList>
    </citation>
    <scope>IDENTIFICATION</scope>
    <source>
        <strain evidence="15">TTRI</strain>
    </source>
</reference>
<dbReference type="InterPro" id="IPR004567">
    <property type="entry name" value="Type_II_PanK"/>
</dbReference>
<keyword evidence="9" id="KW-0464">Manganese</keyword>
<accession>A0A1A9UTB0</accession>
<proteinExistence type="predicted"/>